<dbReference type="SMART" id="SM00668">
    <property type="entry name" value="CTLH"/>
    <property type="match status" value="1"/>
</dbReference>
<dbReference type="InterPro" id="IPR036322">
    <property type="entry name" value="WD40_repeat_dom_sf"/>
</dbReference>
<feature type="repeat" description="WD" evidence="3">
    <location>
        <begin position="467"/>
        <end position="510"/>
    </location>
</feature>
<dbReference type="Gene3D" id="2.130.10.10">
    <property type="entry name" value="YVTN repeat-like/Quinoprotein amine dehydrogenase"/>
    <property type="match status" value="4"/>
</dbReference>
<dbReference type="Pfam" id="PF21359">
    <property type="entry name" value="zf_topless"/>
    <property type="match status" value="1"/>
</dbReference>
<evidence type="ECO:0000313" key="5">
    <source>
        <dbReference type="EMBL" id="GMH07036.1"/>
    </source>
</evidence>
<dbReference type="PANTHER" id="PTHR44083">
    <property type="entry name" value="TOPLESS-RELATED PROTEIN 1-RELATED"/>
    <property type="match status" value="1"/>
</dbReference>
<feature type="domain" description="CTLH" evidence="4">
    <location>
        <begin position="34"/>
        <end position="92"/>
    </location>
</feature>
<proteinExistence type="predicted"/>
<name>A0AAD3XJW2_NEPGR</name>
<evidence type="ECO:0000256" key="2">
    <source>
        <dbReference type="ARBA" id="ARBA00022737"/>
    </source>
</evidence>
<keyword evidence="1 3" id="KW-0853">WD repeat</keyword>
<keyword evidence="6" id="KW-1185">Reference proteome</keyword>
<dbReference type="SMART" id="SM00320">
    <property type="entry name" value="WD40"/>
    <property type="match status" value="10"/>
</dbReference>
<dbReference type="PROSITE" id="PS50082">
    <property type="entry name" value="WD_REPEATS_2"/>
    <property type="match status" value="4"/>
</dbReference>
<protein>
    <recommendedName>
        <fullName evidence="4">CTLH domain-containing protein</fullName>
    </recommendedName>
</protein>
<feature type="repeat" description="WD" evidence="3">
    <location>
        <begin position="360"/>
        <end position="402"/>
    </location>
</feature>
<dbReference type="InterPro" id="IPR048419">
    <property type="entry name" value="Topless_Znf"/>
</dbReference>
<dbReference type="PROSITE" id="PS50897">
    <property type="entry name" value="CTLH"/>
    <property type="match status" value="1"/>
</dbReference>
<dbReference type="PROSITE" id="PS50294">
    <property type="entry name" value="WD_REPEATS_REGION"/>
    <property type="match status" value="1"/>
</dbReference>
<keyword evidence="2" id="KW-0677">Repeat</keyword>
<dbReference type="InterPro" id="IPR015943">
    <property type="entry name" value="WD40/YVTN_repeat-like_dom_sf"/>
</dbReference>
<dbReference type="SUPFAM" id="SSF82171">
    <property type="entry name" value="DPP6 N-terminal domain-like"/>
    <property type="match status" value="1"/>
</dbReference>
<dbReference type="Pfam" id="PF17814">
    <property type="entry name" value="LisH_TPL"/>
    <property type="match status" value="1"/>
</dbReference>
<dbReference type="InterPro" id="IPR006595">
    <property type="entry name" value="CTLH_C"/>
</dbReference>
<evidence type="ECO:0000313" key="6">
    <source>
        <dbReference type="Proteomes" id="UP001279734"/>
    </source>
</evidence>
<dbReference type="PROSITE" id="PS50896">
    <property type="entry name" value="LISH"/>
    <property type="match status" value="1"/>
</dbReference>
<dbReference type="Pfam" id="PF21889">
    <property type="entry name" value="TPR1-like_2nd"/>
    <property type="match status" value="1"/>
</dbReference>
<evidence type="ECO:0000259" key="4">
    <source>
        <dbReference type="PROSITE" id="PS50897"/>
    </source>
</evidence>
<dbReference type="PROSITE" id="PS00678">
    <property type="entry name" value="WD_REPEATS_1"/>
    <property type="match status" value="1"/>
</dbReference>
<accession>A0AAD3XJW2</accession>
<dbReference type="PANTHER" id="PTHR44083:SF45">
    <property type="entry name" value="TOPLESS-RELATED PROTEIN 1"/>
    <property type="match status" value="1"/>
</dbReference>
<evidence type="ECO:0000256" key="1">
    <source>
        <dbReference type="ARBA" id="ARBA00022574"/>
    </source>
</evidence>
<dbReference type="InterPro" id="IPR001680">
    <property type="entry name" value="WD40_rpt"/>
</dbReference>
<feature type="repeat" description="WD" evidence="3">
    <location>
        <begin position="511"/>
        <end position="544"/>
    </location>
</feature>
<dbReference type="InterPro" id="IPR019775">
    <property type="entry name" value="WD40_repeat_CS"/>
</dbReference>
<dbReference type="Pfam" id="PF00400">
    <property type="entry name" value="WD40"/>
    <property type="match status" value="3"/>
</dbReference>
<organism evidence="5 6">
    <name type="scientific">Nepenthes gracilis</name>
    <name type="common">Slender pitcher plant</name>
    <dbReference type="NCBI Taxonomy" id="150966"/>
    <lineage>
        <taxon>Eukaryota</taxon>
        <taxon>Viridiplantae</taxon>
        <taxon>Streptophyta</taxon>
        <taxon>Embryophyta</taxon>
        <taxon>Tracheophyta</taxon>
        <taxon>Spermatophyta</taxon>
        <taxon>Magnoliopsida</taxon>
        <taxon>eudicotyledons</taxon>
        <taxon>Gunneridae</taxon>
        <taxon>Pentapetalae</taxon>
        <taxon>Caryophyllales</taxon>
        <taxon>Nepenthaceae</taxon>
        <taxon>Nepenthes</taxon>
    </lineage>
</organism>
<dbReference type="AlphaFoldDB" id="A0AAD3XJW2"/>
<feature type="repeat" description="WD" evidence="3">
    <location>
        <begin position="892"/>
        <end position="924"/>
    </location>
</feature>
<dbReference type="EMBL" id="BSYO01000007">
    <property type="protein sequence ID" value="GMH07036.1"/>
    <property type="molecule type" value="Genomic_DNA"/>
</dbReference>
<dbReference type="InterPro" id="IPR054080">
    <property type="entry name" value="TPR1-like_2nd"/>
</dbReference>
<evidence type="ECO:0000256" key="3">
    <source>
        <dbReference type="PROSITE-ProRule" id="PRU00221"/>
    </source>
</evidence>
<dbReference type="SMART" id="SM00667">
    <property type="entry name" value="LisH"/>
    <property type="match status" value="1"/>
</dbReference>
<dbReference type="InterPro" id="IPR006594">
    <property type="entry name" value="LisH"/>
</dbReference>
<dbReference type="GO" id="GO:0006355">
    <property type="term" value="P:regulation of DNA-templated transcription"/>
    <property type="evidence" value="ECO:0007669"/>
    <property type="project" value="InterPro"/>
</dbReference>
<dbReference type="Proteomes" id="UP001279734">
    <property type="component" value="Unassembled WGS sequence"/>
</dbReference>
<reference evidence="5" key="1">
    <citation type="submission" date="2023-05" db="EMBL/GenBank/DDBJ databases">
        <title>Nepenthes gracilis genome sequencing.</title>
        <authorList>
            <person name="Fukushima K."/>
        </authorList>
    </citation>
    <scope>NUCLEOTIDE SEQUENCE</scope>
    <source>
        <strain evidence="5">SING2019-196</strain>
    </source>
</reference>
<gene>
    <name evidence="5" type="ORF">Nepgr_008876</name>
</gene>
<dbReference type="SUPFAM" id="SSF50978">
    <property type="entry name" value="WD40 repeat-like"/>
    <property type="match status" value="2"/>
</dbReference>
<dbReference type="InterPro" id="IPR027728">
    <property type="entry name" value="Topless_fam"/>
</dbReference>
<sequence>MSAIQREIAFIILQFLNDENFKEAAHKLEQESGYFFNLRYFGDLVLGGNWDEVDRYLSGFTKSNDNGHSMKLFFELCKIKYLEALDRRDWSKAVEILSKELKVFEETNKDVYDQLAQLITVPNFKENASFAGYGDTRSNRQKFLADSRKYIEANPLFREKLQFPNIKPTRLTDLITQSLNWQYSVYWNHKSRPVHTALCADHNCNNDAFAQAMQNYMLFGAPQNNAFRAVGHNTIDGNSIPPFIQHNPHPPAMPLWSPRAPSASHPLLSMGTGNHRAMPHQAPQMTVDFGANSNFRPQGTSKEVLLLPTCLPGASQNPAIQLTDQLSTTVGLPLNQGPSGMCVDHRSRSTFDLPLVVGRTLNHRSLVMSMDFHPIHQTLLLFGSNNGDIGLWEVRSKEELYSQIFMVWDLSKCSLELKTALSRDPTNPINRVTWSFDGSLFGIAYSKHIVQTYVYRGGSNIEKHFEIEAHHGGVNGLAFCIPRGKLSLVTCGDDKAIRVWDASNGVKLIDLVGHEAPVYSVFPHYRNNTHFILSASTDGKIKVWLYDGVGARMEYTAHSNGFFTMAYSDDGRRLFACGMSTEGEPYIVEWNEDHQGPRKSYLGLKKRTLSMLHFDVSRNRYLAAGDDHRIKYWDIDHENVLATVDADGGLPETPCIRFNKGGSLLAVSAEDKGVKILANIHGCRLLCKEDAQIPDTTLIVPEVGMQNAEARAGVIQFAPRSAARIIEIEKPDQLQSLQLPAPVKADTISRLMYTNSGTAILALLVYGVNLLWRWPLTEDKKPVSATTMIQPVLWHPSSGILMTNDMTGAKSEEALPCSALSNNDAYLISASGGKASLFRMSTAELLITFADPPPAVTYLAFLPGDNNVIAIGLDDSSILIYNIRFDKIEIKLEGHSQRITCLAFSSVLHVLISAGADAQIILWSYKKRIWERVHSQHLWPQVGNISAGSTNIKVEFHRDQHTFLVVQEKQLGIFAADLTCIRQCGVRGPSDLISGATFSCDGQLVYTSFVDGTVCVHTASDFTLQCRIKPTAYLPPVDSAPVAIAAHPSVPNQFALGLSSGEIYVLEPLDTVGRMGCTSSGPECLSLQCPSS</sequence>
<comment type="caution">
    <text evidence="5">The sequence shown here is derived from an EMBL/GenBank/DDBJ whole genome shotgun (WGS) entry which is preliminary data.</text>
</comment>
<dbReference type="InterPro" id="IPR054532">
    <property type="entry name" value="TPL_SMU1_LisH-like"/>
</dbReference>